<gene>
    <name evidence="2" type="ORF">ASZ90_013058</name>
</gene>
<dbReference type="GO" id="GO:0008270">
    <property type="term" value="F:zinc ion binding"/>
    <property type="evidence" value="ECO:0007669"/>
    <property type="project" value="InterPro"/>
</dbReference>
<evidence type="ECO:0000313" key="2">
    <source>
        <dbReference type="EMBL" id="KUG17238.1"/>
    </source>
</evidence>
<accession>A0A0W8F8M2</accession>
<dbReference type="AlphaFoldDB" id="A0A0W8F8M2"/>
<protein>
    <recommendedName>
        <fullName evidence="1">SWIM-type domain-containing protein</fullName>
    </recommendedName>
</protein>
<dbReference type="InterPro" id="IPR007527">
    <property type="entry name" value="Znf_SWIM"/>
</dbReference>
<organism evidence="2">
    <name type="scientific">hydrocarbon metagenome</name>
    <dbReference type="NCBI Taxonomy" id="938273"/>
    <lineage>
        <taxon>unclassified sequences</taxon>
        <taxon>metagenomes</taxon>
        <taxon>ecological metagenomes</taxon>
    </lineage>
</organism>
<comment type="caution">
    <text evidence="2">The sequence shown here is derived from an EMBL/GenBank/DDBJ whole genome shotgun (WGS) entry which is preliminary data.</text>
</comment>
<reference evidence="2" key="1">
    <citation type="journal article" date="2015" name="Proc. Natl. Acad. Sci. U.S.A.">
        <title>Networks of energetic and metabolic interactions define dynamics in microbial communities.</title>
        <authorList>
            <person name="Embree M."/>
            <person name="Liu J.K."/>
            <person name="Al-Bassam M.M."/>
            <person name="Zengler K."/>
        </authorList>
    </citation>
    <scope>NUCLEOTIDE SEQUENCE</scope>
</reference>
<name>A0A0W8F8M2_9ZZZZ</name>
<proteinExistence type="predicted"/>
<sequence length="115" mass="12872">MQQLIAYFNHGQQPEEMPSFYRLSGDMVLAQSNKGDCFYVTTPKSCSCPASVYNPGKPCKHSRKYFPQPKKSREELEAEGEAILYNTVKRLAIPPDIRDSLPGWPEGAHGPVEAI</sequence>
<evidence type="ECO:0000259" key="1">
    <source>
        <dbReference type="PROSITE" id="PS50966"/>
    </source>
</evidence>
<feature type="domain" description="SWIM-type" evidence="1">
    <location>
        <begin position="38"/>
        <end position="70"/>
    </location>
</feature>
<dbReference type="PROSITE" id="PS50966">
    <property type="entry name" value="ZF_SWIM"/>
    <property type="match status" value="1"/>
</dbReference>
<dbReference type="EMBL" id="LNQE01001455">
    <property type="protein sequence ID" value="KUG17238.1"/>
    <property type="molecule type" value="Genomic_DNA"/>
</dbReference>